<dbReference type="InterPro" id="IPR038461">
    <property type="entry name" value="Schlafen_AlbA_2_dom_sf"/>
</dbReference>
<proteinExistence type="predicted"/>
<dbReference type="PANTHER" id="PTHR30595">
    <property type="entry name" value="GLPR-RELATED TRANSCRIPTIONAL REPRESSOR"/>
    <property type="match status" value="1"/>
</dbReference>
<dbReference type="OrthoDB" id="9789524at2"/>
<dbReference type="Pfam" id="PF13749">
    <property type="entry name" value="HATPase_c_4"/>
    <property type="match status" value="1"/>
</dbReference>
<protein>
    <submittedName>
        <fullName evidence="3">Transcriptional regulator</fullName>
    </submittedName>
</protein>
<dbReference type="InterPro" id="IPR007421">
    <property type="entry name" value="Schlafen_AlbA_2_dom"/>
</dbReference>
<reference evidence="2 5" key="2">
    <citation type="submission" date="2019-02" db="EMBL/GenBank/DDBJ databases">
        <title>Complete genome sequence of Desulfobacter hydrogenophilus AcRS1.</title>
        <authorList>
            <person name="Marietou A."/>
            <person name="Lund M.B."/>
            <person name="Marshall I.P.G."/>
            <person name="Schreiber L."/>
            <person name="Jorgensen B."/>
        </authorList>
    </citation>
    <scope>NUCLEOTIDE SEQUENCE [LARGE SCALE GENOMIC DNA]</scope>
    <source>
        <strain evidence="2 5">AcRS1</strain>
    </source>
</reference>
<dbReference type="PANTHER" id="PTHR30595:SF6">
    <property type="entry name" value="SCHLAFEN ALBA-2 DOMAIN-CONTAINING PROTEIN"/>
    <property type="match status" value="1"/>
</dbReference>
<feature type="domain" description="Schlafen AlbA-2" evidence="1">
    <location>
        <begin position="17"/>
        <end position="128"/>
    </location>
</feature>
<gene>
    <name evidence="3" type="ORF">DO021_12165</name>
    <name evidence="2" type="ORF">EYB58_12915</name>
</gene>
<evidence type="ECO:0000259" key="1">
    <source>
        <dbReference type="Pfam" id="PF04326"/>
    </source>
</evidence>
<dbReference type="AlphaFoldDB" id="A0A328FAV5"/>
<evidence type="ECO:0000313" key="5">
    <source>
        <dbReference type="Proteomes" id="UP000293902"/>
    </source>
</evidence>
<dbReference type="InterPro" id="IPR038475">
    <property type="entry name" value="RecG_C_sf"/>
</dbReference>
<dbReference type="EMBL" id="CP036313">
    <property type="protein sequence ID" value="QBH13743.1"/>
    <property type="molecule type" value="Genomic_DNA"/>
</dbReference>
<evidence type="ECO:0000313" key="2">
    <source>
        <dbReference type="EMBL" id="QBH13743.1"/>
    </source>
</evidence>
<reference evidence="3 4" key="1">
    <citation type="submission" date="2018-06" db="EMBL/GenBank/DDBJ databases">
        <title>Complete Genome Sequence of Desulfobacter hydrogenophilus (DSM3380).</title>
        <authorList>
            <person name="Marietou A."/>
            <person name="Schreiber L."/>
            <person name="Marshall I."/>
            <person name="Jorgensen B."/>
        </authorList>
    </citation>
    <scope>NUCLEOTIDE SEQUENCE [LARGE SCALE GENOMIC DNA]</scope>
    <source>
        <strain evidence="3 4">DSM 3380</strain>
    </source>
</reference>
<dbReference type="Gene3D" id="3.30.565.60">
    <property type="match status" value="1"/>
</dbReference>
<sequence>MTHAAVNKVKALIEQGENQFIEFKEQKVHPDSIAKEMAAFANTQGGTILIGVSDQAGICGVDDSKNWEEWVANIYRYNIIPAIQADCLIVVIDGKKIVVIDIPKGSDKPYQTNKNLYHIRIGSTSRVASQAELMRMFQHAGMFQYDLTGVENTSLKHLNMTAISSYFQRYEIDIDDEKDVTSLLINTDVLTDKKNVTVAGLLIFGTYPQKFLKNSSISYAHFAGTGLNDELIDRQVIEGTLSFQVDTALSVVKHNIMEASKIEKAKRVVKTTRYPDKVFRELLVNACVHRNYAIHGSRIRILQFDDRIEFISPGRLPNTVTIEKLKNGVSYAVNPVIVKFMENLRYIDKLGRGIPMVCHEARRLGFEPIFQETGEEFQAILPLRKAFA</sequence>
<organism evidence="3 4">
    <name type="scientific">Desulfobacter hydrogenophilus</name>
    <dbReference type="NCBI Taxonomy" id="2291"/>
    <lineage>
        <taxon>Bacteria</taxon>
        <taxon>Pseudomonadati</taxon>
        <taxon>Thermodesulfobacteriota</taxon>
        <taxon>Desulfobacteria</taxon>
        <taxon>Desulfobacterales</taxon>
        <taxon>Desulfobacteraceae</taxon>
        <taxon>Desulfobacter</taxon>
    </lineage>
</organism>
<dbReference type="Pfam" id="PF04326">
    <property type="entry name" value="SLFN_AlbA_2"/>
    <property type="match status" value="1"/>
</dbReference>
<evidence type="ECO:0000313" key="4">
    <source>
        <dbReference type="Proteomes" id="UP000248798"/>
    </source>
</evidence>
<name>A0A328FAV5_9BACT</name>
<dbReference type="EMBL" id="QLNI01000023">
    <property type="protein sequence ID" value="RAM01688.1"/>
    <property type="molecule type" value="Genomic_DNA"/>
</dbReference>
<dbReference type="Proteomes" id="UP000293902">
    <property type="component" value="Chromosome"/>
</dbReference>
<dbReference type="Proteomes" id="UP000248798">
    <property type="component" value="Unassembled WGS sequence"/>
</dbReference>
<dbReference type="RefSeq" id="WP_111957027.1">
    <property type="nucleotide sequence ID" value="NZ_CP036313.1"/>
</dbReference>
<dbReference type="Gene3D" id="3.30.950.30">
    <property type="entry name" value="Schlafen, AAA domain"/>
    <property type="match status" value="1"/>
</dbReference>
<keyword evidence="5" id="KW-1185">Reference proteome</keyword>
<evidence type="ECO:0000313" key="3">
    <source>
        <dbReference type="EMBL" id="RAM01688.1"/>
    </source>
</evidence>
<accession>A0A328FAV5</accession>